<gene>
    <name evidence="2" type="ORF">N7509_000735</name>
</gene>
<dbReference type="EMBL" id="JAPZBU010000003">
    <property type="protein sequence ID" value="KAJ5414108.1"/>
    <property type="molecule type" value="Genomic_DNA"/>
</dbReference>
<dbReference type="RefSeq" id="XP_056493954.1">
    <property type="nucleotide sequence ID" value="XM_056625372.1"/>
</dbReference>
<reference evidence="2" key="2">
    <citation type="journal article" date="2023" name="IMA Fungus">
        <title>Comparative genomic study of the Penicillium genus elucidates a diverse pangenome and 15 lateral gene transfer events.</title>
        <authorList>
            <person name="Petersen C."/>
            <person name="Sorensen T."/>
            <person name="Nielsen M.R."/>
            <person name="Sondergaard T.E."/>
            <person name="Sorensen J.L."/>
            <person name="Fitzpatrick D.A."/>
            <person name="Frisvad J.C."/>
            <person name="Nielsen K.L."/>
        </authorList>
    </citation>
    <scope>NUCLEOTIDE SEQUENCE</scope>
    <source>
        <strain evidence="2">IBT 29677</strain>
    </source>
</reference>
<protein>
    <recommendedName>
        <fullName evidence="4">Secreted protein</fullName>
    </recommendedName>
</protein>
<feature type="chain" id="PRO_5040759165" description="Secreted protein" evidence="1">
    <location>
        <begin position="22"/>
        <end position="241"/>
    </location>
</feature>
<feature type="signal peptide" evidence="1">
    <location>
        <begin position="1"/>
        <end position="21"/>
    </location>
</feature>
<sequence length="241" mass="25612">MIKSSVPLAILAAAAIGPVYALPGRSQSVVNARDSTITSSTPATTSAHITTTEAAAVATETIIIAALGEGEHIADGNSKWLTYWITSGAEPDWCNDANSSHTITDVTVKNNDPPPTIFYGSDDNDPDYMDGCSFDSAAATWGCSGWSASCDLMQTALNRRINIAGNILHGKALATCDKMEVLELYQCIRNSSSSTASQTIEAPTSATTTTANPAYTASCNQKYKDLSHWKSENMDDFLKEL</sequence>
<evidence type="ECO:0000313" key="2">
    <source>
        <dbReference type="EMBL" id="KAJ5414108.1"/>
    </source>
</evidence>
<dbReference type="Proteomes" id="UP001147747">
    <property type="component" value="Unassembled WGS sequence"/>
</dbReference>
<evidence type="ECO:0000313" key="3">
    <source>
        <dbReference type="Proteomes" id="UP001147747"/>
    </source>
</evidence>
<keyword evidence="3" id="KW-1185">Reference proteome</keyword>
<keyword evidence="1" id="KW-0732">Signal</keyword>
<dbReference type="GeneID" id="81364352"/>
<evidence type="ECO:0008006" key="4">
    <source>
        <dbReference type="Google" id="ProtNLM"/>
    </source>
</evidence>
<evidence type="ECO:0000256" key="1">
    <source>
        <dbReference type="SAM" id="SignalP"/>
    </source>
</evidence>
<name>A0A9X0BEI1_9EURO</name>
<organism evidence="2 3">
    <name type="scientific">Penicillium cosmopolitanum</name>
    <dbReference type="NCBI Taxonomy" id="1131564"/>
    <lineage>
        <taxon>Eukaryota</taxon>
        <taxon>Fungi</taxon>
        <taxon>Dikarya</taxon>
        <taxon>Ascomycota</taxon>
        <taxon>Pezizomycotina</taxon>
        <taxon>Eurotiomycetes</taxon>
        <taxon>Eurotiomycetidae</taxon>
        <taxon>Eurotiales</taxon>
        <taxon>Aspergillaceae</taxon>
        <taxon>Penicillium</taxon>
    </lineage>
</organism>
<reference evidence="2" key="1">
    <citation type="submission" date="2022-12" db="EMBL/GenBank/DDBJ databases">
        <authorList>
            <person name="Petersen C."/>
        </authorList>
    </citation>
    <scope>NUCLEOTIDE SEQUENCE</scope>
    <source>
        <strain evidence="2">IBT 29677</strain>
    </source>
</reference>
<dbReference type="OrthoDB" id="10556627at2759"/>
<dbReference type="AlphaFoldDB" id="A0A9X0BEI1"/>
<accession>A0A9X0BEI1</accession>
<comment type="caution">
    <text evidence="2">The sequence shown here is derived from an EMBL/GenBank/DDBJ whole genome shotgun (WGS) entry which is preliminary data.</text>
</comment>
<proteinExistence type="predicted"/>